<accession>A0ABV0T4E2</accession>
<evidence type="ECO:0000313" key="8">
    <source>
        <dbReference type="Proteomes" id="UP001482620"/>
    </source>
</evidence>
<dbReference type="Proteomes" id="UP001482620">
    <property type="component" value="Unassembled WGS sequence"/>
</dbReference>
<evidence type="ECO:0000256" key="3">
    <source>
        <dbReference type="ARBA" id="ARBA00022692"/>
    </source>
</evidence>
<sequence length="122" mass="14105">MWVMLQTLDDDVPRHQDRLANPGLVVRPQAIEISYNHSEPTQYNPYVQQLRDLLQRESNPNPPIFRAPELKLLCAETMDADWLVQHSNSLYFSGDTFTIKPHLLIFRIQRQHPGGERVVSSG</sequence>
<name>A0ABV0T4E2_9TELE</name>
<dbReference type="PANTHER" id="PTHR11523:SF28">
    <property type="entry name" value="NA_K-ATPASE BETA SUBUNIT ISOFORM 4-RELATED"/>
    <property type="match status" value="1"/>
</dbReference>
<protein>
    <submittedName>
        <fullName evidence="7">Uncharacterized protein</fullName>
    </submittedName>
</protein>
<comment type="subcellular location">
    <subcellularLocation>
        <location evidence="1">Membrane</location>
        <topology evidence="1">Single-pass type II membrane protein</topology>
    </subcellularLocation>
</comment>
<dbReference type="Pfam" id="PF00287">
    <property type="entry name" value="Na_K-ATPase"/>
    <property type="match status" value="1"/>
</dbReference>
<dbReference type="InterPro" id="IPR038702">
    <property type="entry name" value="Na/K_ATPase_sub_beta_sf"/>
</dbReference>
<evidence type="ECO:0000256" key="4">
    <source>
        <dbReference type="ARBA" id="ARBA00022968"/>
    </source>
</evidence>
<dbReference type="InterPro" id="IPR000402">
    <property type="entry name" value="Na/K_ATPase_sub_beta"/>
</dbReference>
<comment type="caution">
    <text evidence="7">The sequence shown here is derived from an EMBL/GenBank/DDBJ whole genome shotgun (WGS) entry which is preliminary data.</text>
</comment>
<evidence type="ECO:0000256" key="6">
    <source>
        <dbReference type="ARBA" id="ARBA00023136"/>
    </source>
</evidence>
<keyword evidence="4" id="KW-0735">Signal-anchor</keyword>
<proteinExistence type="inferred from homology"/>
<evidence type="ECO:0000313" key="7">
    <source>
        <dbReference type="EMBL" id="MEQ2227369.1"/>
    </source>
</evidence>
<organism evidence="7 8">
    <name type="scientific">Ilyodon furcidens</name>
    <name type="common">goldbreast splitfin</name>
    <dbReference type="NCBI Taxonomy" id="33524"/>
    <lineage>
        <taxon>Eukaryota</taxon>
        <taxon>Metazoa</taxon>
        <taxon>Chordata</taxon>
        <taxon>Craniata</taxon>
        <taxon>Vertebrata</taxon>
        <taxon>Euteleostomi</taxon>
        <taxon>Actinopterygii</taxon>
        <taxon>Neopterygii</taxon>
        <taxon>Teleostei</taxon>
        <taxon>Neoteleostei</taxon>
        <taxon>Acanthomorphata</taxon>
        <taxon>Ovalentaria</taxon>
        <taxon>Atherinomorphae</taxon>
        <taxon>Cyprinodontiformes</taxon>
        <taxon>Goodeidae</taxon>
        <taxon>Ilyodon</taxon>
    </lineage>
</organism>
<dbReference type="Gene3D" id="2.60.40.1660">
    <property type="entry name" value="Na, k-atpase alpha subunit"/>
    <property type="match status" value="1"/>
</dbReference>
<evidence type="ECO:0000256" key="1">
    <source>
        <dbReference type="ARBA" id="ARBA00004606"/>
    </source>
</evidence>
<keyword evidence="5" id="KW-1133">Transmembrane helix</keyword>
<comment type="similarity">
    <text evidence="2">Belongs to the X(+)/potassium ATPases subunit beta family.</text>
</comment>
<keyword evidence="6" id="KW-0472">Membrane</keyword>
<gene>
    <name evidence="7" type="ORF">ILYODFUR_037012</name>
</gene>
<keyword evidence="8" id="KW-1185">Reference proteome</keyword>
<reference evidence="7 8" key="1">
    <citation type="submission" date="2021-06" db="EMBL/GenBank/DDBJ databases">
        <authorList>
            <person name="Palmer J.M."/>
        </authorList>
    </citation>
    <scope>NUCLEOTIDE SEQUENCE [LARGE SCALE GENOMIC DNA]</scope>
    <source>
        <strain evidence="8">if_2019</strain>
        <tissue evidence="7">Muscle</tissue>
    </source>
</reference>
<dbReference type="EMBL" id="JAHRIQ010019453">
    <property type="protein sequence ID" value="MEQ2227369.1"/>
    <property type="molecule type" value="Genomic_DNA"/>
</dbReference>
<dbReference type="PANTHER" id="PTHR11523">
    <property type="entry name" value="SODIUM/POTASSIUM-DEPENDENT ATPASE BETA SUBUNIT"/>
    <property type="match status" value="1"/>
</dbReference>
<evidence type="ECO:0000256" key="5">
    <source>
        <dbReference type="ARBA" id="ARBA00022989"/>
    </source>
</evidence>
<keyword evidence="3" id="KW-0812">Transmembrane</keyword>
<evidence type="ECO:0000256" key="2">
    <source>
        <dbReference type="ARBA" id="ARBA00005876"/>
    </source>
</evidence>